<sequence length="411" mass="46285">MAPLIQGKLIITDSVINVTKVRQIWENMINNQQLPPDLALCPLGFNGLFLTSSYLINITKTLKDFNIVSSCIEENGSHSGSINTPSHGNGGGNHNLMAIFAFYSMLGKLSLGLRVISIASLLLTVTTLLSFRKLRERQSNIIISLLSFNKICRYVFKIIKVYVPGSIIVCKIVMAVDHYFSMSTVLWMTILAIRLYYELIGVYSAIHRMSLSTEKVIFIAGSFAWGVPLIVITVGLLLNSGQYGMMYHRSCATHSKWITATYVYPMFVLVGINVLIFITICFKVWKLSKERNIPMTFSRFYSIIGLMSLFGLTWLVGILAFFDTSLWRNLSHLLFAILAGSQGFLIFVFYCVVKREVRNCWAKTFFKQIDKNTFTMSNRSGTDTNLQSLSSKSKLSKNNAVHPSPNGHFTF</sequence>
<dbReference type="Pfam" id="PF00002">
    <property type="entry name" value="7tm_2"/>
    <property type="match status" value="1"/>
</dbReference>
<reference evidence="9 10" key="1">
    <citation type="journal article" date="2008" name="Nature">
        <title>The Trichoplax genome and the nature of placozoans.</title>
        <authorList>
            <person name="Srivastava M."/>
            <person name="Begovic E."/>
            <person name="Chapman J."/>
            <person name="Putnam N.H."/>
            <person name="Hellsten U."/>
            <person name="Kawashima T."/>
            <person name="Kuo A."/>
            <person name="Mitros T."/>
            <person name="Salamov A."/>
            <person name="Carpenter M.L."/>
            <person name="Signorovitch A.Y."/>
            <person name="Moreno M.A."/>
            <person name="Kamm K."/>
            <person name="Grimwood J."/>
            <person name="Schmutz J."/>
            <person name="Shapiro H."/>
            <person name="Grigoriev I.V."/>
            <person name="Buss L.W."/>
            <person name="Schierwater B."/>
            <person name="Dellaporta S.L."/>
            <person name="Rokhsar D.S."/>
        </authorList>
    </citation>
    <scope>NUCLEOTIDE SEQUENCE [LARGE SCALE GENOMIC DNA]</scope>
    <source>
        <strain evidence="9 10">Grell-BS-1999</strain>
    </source>
</reference>
<dbReference type="OrthoDB" id="5961629at2759"/>
<dbReference type="KEGG" id="tad:TRIADDRAFT_54794"/>
<dbReference type="PhylomeDB" id="B3RT08"/>
<evidence type="ECO:0000256" key="4">
    <source>
        <dbReference type="ARBA" id="ARBA00023136"/>
    </source>
</evidence>
<evidence type="ECO:0000256" key="1">
    <source>
        <dbReference type="ARBA" id="ARBA00004141"/>
    </source>
</evidence>
<dbReference type="PROSITE" id="PS50261">
    <property type="entry name" value="G_PROTEIN_RECEP_F2_4"/>
    <property type="match status" value="1"/>
</dbReference>
<comment type="subcellular location">
    <subcellularLocation>
        <location evidence="1">Membrane</location>
        <topology evidence="1">Multi-pass membrane protein</topology>
    </subcellularLocation>
</comment>
<dbReference type="InterPro" id="IPR017983">
    <property type="entry name" value="GPCR_2_secretin-like_CS"/>
</dbReference>
<gene>
    <name evidence="9" type="ORF">TRIADDRAFT_54794</name>
</gene>
<feature type="transmembrane region" description="Helical" evidence="6">
    <location>
        <begin position="180"/>
        <end position="197"/>
    </location>
</feature>
<dbReference type="EMBL" id="DS985243">
    <property type="protein sequence ID" value="EDV26613.1"/>
    <property type="molecule type" value="Genomic_DNA"/>
</dbReference>
<feature type="transmembrane region" description="Helical" evidence="6">
    <location>
        <begin position="262"/>
        <end position="285"/>
    </location>
</feature>
<feature type="transmembrane region" description="Helical" evidence="6">
    <location>
        <begin position="297"/>
        <end position="321"/>
    </location>
</feature>
<dbReference type="GO" id="GO:0004930">
    <property type="term" value="F:G protein-coupled receptor activity"/>
    <property type="evidence" value="ECO:0007669"/>
    <property type="project" value="InterPro"/>
</dbReference>
<name>B3RT08_TRIAD</name>
<dbReference type="PANTHER" id="PTHR45692">
    <property type="entry name" value="G_PROTEIN_RECEP_F2_4 DOMAIN-CONTAINING PROTEIN"/>
    <property type="match status" value="1"/>
</dbReference>
<dbReference type="GO" id="GO:0016020">
    <property type="term" value="C:membrane"/>
    <property type="evidence" value="ECO:0007669"/>
    <property type="project" value="UniProtKB-SubCell"/>
</dbReference>
<dbReference type="PRINTS" id="PR00249">
    <property type="entry name" value="GPCRSECRETIN"/>
</dbReference>
<evidence type="ECO:0000256" key="3">
    <source>
        <dbReference type="ARBA" id="ARBA00022989"/>
    </source>
</evidence>
<dbReference type="GO" id="GO:0007166">
    <property type="term" value="P:cell surface receptor signaling pathway"/>
    <property type="evidence" value="ECO:0007669"/>
    <property type="project" value="InterPro"/>
</dbReference>
<organism evidence="9 10">
    <name type="scientific">Trichoplax adhaerens</name>
    <name type="common">Trichoplax reptans</name>
    <dbReference type="NCBI Taxonomy" id="10228"/>
    <lineage>
        <taxon>Eukaryota</taxon>
        <taxon>Metazoa</taxon>
        <taxon>Placozoa</taxon>
        <taxon>Uniplacotomia</taxon>
        <taxon>Trichoplacea</taxon>
        <taxon>Trichoplacidae</taxon>
        <taxon>Trichoplax</taxon>
    </lineage>
</organism>
<feature type="transmembrane region" description="Helical" evidence="6">
    <location>
        <begin position="111"/>
        <end position="131"/>
    </location>
</feature>
<dbReference type="InterPro" id="IPR017981">
    <property type="entry name" value="GPCR_2-like_7TM"/>
</dbReference>
<dbReference type="InParanoid" id="B3RT08"/>
<evidence type="ECO:0000313" key="9">
    <source>
        <dbReference type="EMBL" id="EDV26613.1"/>
    </source>
</evidence>
<feature type="transmembrane region" description="Helical" evidence="6">
    <location>
        <begin position="333"/>
        <end position="353"/>
    </location>
</feature>
<dbReference type="PROSITE" id="PS50262">
    <property type="entry name" value="G_PROTEIN_RECEP_F1_2"/>
    <property type="match status" value="1"/>
</dbReference>
<evidence type="ECO:0000256" key="2">
    <source>
        <dbReference type="ARBA" id="ARBA00022692"/>
    </source>
</evidence>
<feature type="domain" description="G-protein coupled receptors family 2 profile 2" evidence="7">
    <location>
        <begin position="106"/>
        <end position="354"/>
    </location>
</feature>
<evidence type="ECO:0000256" key="5">
    <source>
        <dbReference type="SAM" id="MobiDB-lite"/>
    </source>
</evidence>
<accession>B3RT08</accession>
<dbReference type="Proteomes" id="UP000009022">
    <property type="component" value="Unassembled WGS sequence"/>
</dbReference>
<feature type="compositionally biased region" description="Low complexity" evidence="5">
    <location>
        <begin position="385"/>
        <end position="399"/>
    </location>
</feature>
<keyword evidence="10" id="KW-1185">Reference proteome</keyword>
<feature type="domain" description="G-protein coupled receptors family 1 profile" evidence="8">
    <location>
        <begin position="92"/>
        <end position="315"/>
    </location>
</feature>
<dbReference type="SUPFAM" id="SSF81321">
    <property type="entry name" value="Family A G protein-coupled receptor-like"/>
    <property type="match status" value="1"/>
</dbReference>
<dbReference type="RefSeq" id="XP_002110609.1">
    <property type="nucleotide sequence ID" value="XM_002110573.1"/>
</dbReference>
<feature type="transmembrane region" description="Helical" evidence="6">
    <location>
        <begin position="151"/>
        <end position="174"/>
    </location>
</feature>
<dbReference type="PROSITE" id="PS00650">
    <property type="entry name" value="G_PROTEIN_RECEP_F2_2"/>
    <property type="match status" value="1"/>
</dbReference>
<evidence type="ECO:0000259" key="8">
    <source>
        <dbReference type="PROSITE" id="PS50262"/>
    </source>
</evidence>
<feature type="transmembrane region" description="Helical" evidence="6">
    <location>
        <begin position="217"/>
        <end position="238"/>
    </location>
</feature>
<dbReference type="HOGENOM" id="CLU_669647_0_0_1"/>
<dbReference type="eggNOG" id="KOG4193">
    <property type="taxonomic scope" value="Eukaryota"/>
</dbReference>
<evidence type="ECO:0000313" key="10">
    <source>
        <dbReference type="Proteomes" id="UP000009022"/>
    </source>
</evidence>
<dbReference type="InterPro" id="IPR017452">
    <property type="entry name" value="GPCR_Rhodpsn_7TM"/>
</dbReference>
<proteinExistence type="predicted"/>
<keyword evidence="4 6" id="KW-0472">Membrane</keyword>
<dbReference type="InterPro" id="IPR000832">
    <property type="entry name" value="GPCR_2_secretin-like"/>
</dbReference>
<protein>
    <recommendedName>
        <fullName evidence="11">G-protein coupled receptors family 2 profile 2 domain-containing protein</fullName>
    </recommendedName>
</protein>
<evidence type="ECO:0000256" key="6">
    <source>
        <dbReference type="SAM" id="Phobius"/>
    </source>
</evidence>
<dbReference type="CTD" id="6752352"/>
<evidence type="ECO:0000259" key="7">
    <source>
        <dbReference type="PROSITE" id="PS50261"/>
    </source>
</evidence>
<keyword evidence="3 6" id="KW-1133">Transmembrane helix</keyword>
<dbReference type="AlphaFoldDB" id="B3RT08"/>
<dbReference type="PANTHER" id="PTHR45692:SF1">
    <property type="entry name" value="G-PROTEIN COUPLED RECEPTORS FAMILY 2 PROFILE 2 DOMAIN-CONTAINING PROTEIN"/>
    <property type="match status" value="1"/>
</dbReference>
<dbReference type="GeneID" id="6752352"/>
<dbReference type="Gene3D" id="1.20.1070.10">
    <property type="entry name" value="Rhodopsin 7-helix transmembrane proteins"/>
    <property type="match status" value="1"/>
</dbReference>
<evidence type="ECO:0008006" key="11">
    <source>
        <dbReference type="Google" id="ProtNLM"/>
    </source>
</evidence>
<keyword evidence="2 6" id="KW-0812">Transmembrane</keyword>
<feature type="region of interest" description="Disordered" evidence="5">
    <location>
        <begin position="381"/>
        <end position="411"/>
    </location>
</feature>